<feature type="coiled-coil region" evidence="1">
    <location>
        <begin position="338"/>
        <end position="379"/>
    </location>
</feature>
<dbReference type="Proteomes" id="UP001470230">
    <property type="component" value="Unassembled WGS sequence"/>
</dbReference>
<feature type="compositionally biased region" description="Low complexity" evidence="2">
    <location>
        <begin position="151"/>
        <end position="172"/>
    </location>
</feature>
<dbReference type="PANTHER" id="PTHR47026:SF2">
    <property type="entry name" value="FLAGELLAR ASSOCIATED PROTEIN"/>
    <property type="match status" value="1"/>
</dbReference>
<evidence type="ECO:0000256" key="2">
    <source>
        <dbReference type="SAM" id="MobiDB-lite"/>
    </source>
</evidence>
<keyword evidence="4" id="KW-1185">Reference proteome</keyword>
<feature type="region of interest" description="Disordered" evidence="2">
    <location>
        <begin position="1"/>
        <end position="243"/>
    </location>
</feature>
<feature type="compositionally biased region" description="Polar residues" evidence="2">
    <location>
        <begin position="205"/>
        <end position="237"/>
    </location>
</feature>
<evidence type="ECO:0000313" key="3">
    <source>
        <dbReference type="EMBL" id="KAK8881720.1"/>
    </source>
</evidence>
<feature type="compositionally biased region" description="Basic and acidic residues" evidence="2">
    <location>
        <begin position="179"/>
        <end position="192"/>
    </location>
</feature>
<dbReference type="PANTHER" id="PTHR47026">
    <property type="entry name" value="PIGMENTOSA GTPASE REGULATOR-LIKE PROTEIN, PUTATIVE-RELATED"/>
    <property type="match status" value="1"/>
</dbReference>
<keyword evidence="1" id="KW-0175">Coiled coil</keyword>
<evidence type="ECO:0000313" key="4">
    <source>
        <dbReference type="Proteomes" id="UP001470230"/>
    </source>
</evidence>
<feature type="compositionally biased region" description="Basic and acidic residues" evidence="2">
    <location>
        <begin position="126"/>
        <end position="141"/>
    </location>
</feature>
<accession>A0ABR2JV25</accession>
<evidence type="ECO:0008006" key="5">
    <source>
        <dbReference type="Google" id="ProtNLM"/>
    </source>
</evidence>
<name>A0ABR2JV25_9EUKA</name>
<feature type="coiled-coil region" evidence="1">
    <location>
        <begin position="472"/>
        <end position="510"/>
    </location>
</feature>
<proteinExistence type="predicted"/>
<feature type="compositionally biased region" description="Basic and acidic residues" evidence="2">
    <location>
        <begin position="97"/>
        <end position="107"/>
    </location>
</feature>
<evidence type="ECO:0000256" key="1">
    <source>
        <dbReference type="SAM" id="Coils"/>
    </source>
</evidence>
<feature type="compositionally biased region" description="Acidic residues" evidence="2">
    <location>
        <begin position="34"/>
        <end position="94"/>
    </location>
</feature>
<reference evidence="3 4" key="1">
    <citation type="submission" date="2024-04" db="EMBL/GenBank/DDBJ databases">
        <title>Tritrichomonas musculus Genome.</title>
        <authorList>
            <person name="Alves-Ferreira E."/>
            <person name="Grigg M."/>
            <person name="Lorenzi H."/>
            <person name="Galac M."/>
        </authorList>
    </citation>
    <scope>NUCLEOTIDE SEQUENCE [LARGE SCALE GENOMIC DNA]</scope>
    <source>
        <strain evidence="3 4">EAF2021</strain>
    </source>
</reference>
<organism evidence="3 4">
    <name type="scientific">Tritrichomonas musculus</name>
    <dbReference type="NCBI Taxonomy" id="1915356"/>
    <lineage>
        <taxon>Eukaryota</taxon>
        <taxon>Metamonada</taxon>
        <taxon>Parabasalia</taxon>
        <taxon>Tritrichomonadida</taxon>
        <taxon>Tritrichomonadidae</taxon>
        <taxon>Tritrichomonas</taxon>
    </lineage>
</organism>
<comment type="caution">
    <text evidence="3">The sequence shown here is derived from an EMBL/GenBank/DDBJ whole genome shotgun (WGS) entry which is preliminary data.</text>
</comment>
<protein>
    <recommendedName>
        <fullName evidence="5">DUF4201 domain-containing protein</fullName>
    </recommendedName>
</protein>
<gene>
    <name evidence="3" type="ORF">M9Y10_004480</name>
</gene>
<feature type="compositionally biased region" description="Basic and acidic residues" evidence="2">
    <location>
        <begin position="1"/>
        <end position="12"/>
    </location>
</feature>
<sequence>MSEENASTHESEGIGAMAGDMAQSLLGSQNNDAPNEEENENETNNEEENENEANNEEENVNEANNEEENENEANNEEENQNEENNEANNEEENQNEQSEKAENKDGDNLGGMVDGLTGQLIGSADNKSEASKSKQASEEHTPAGSRPHTPSQSRSSRARNSSNNSANISQKSLNAIAADKADALINNDDHSKTMPPPAVHEPASSAGSQKSGRGRRSNATNQSQQTNKSKQLSQAPNITEEEDEYSYYSQYDEFQDGNCTGSSWANRLSRSELDDLVLSVICGETPVEKVPPTQLPQLISGLKEARDERISRRKPDEAEVCDSYLLIARHAYNEHMKVVAQQTRSEKIRKRLEQAKEDLESLRDNIDLEEAKQASVNENQVMDLLDRQQADDDEFRKSWRSPQKLRIYNRTSNQLRSLKTQTILLLNARKYNEMRQVDRLAKKQEEIETEANYQQMNSEYIQSHQNLQRKHMDEMKTLIDSQETKNEQKKALAKIKMDIAQRRVDNLQAQYNELMDPNKVWNLYHRHDRSKADTKKSATRKRLETRNYTTLALPPLQTPRSARTRSMRYSGL</sequence>
<dbReference type="EMBL" id="JAPFFF010000010">
    <property type="protein sequence ID" value="KAK8881720.1"/>
    <property type="molecule type" value="Genomic_DNA"/>
</dbReference>